<keyword evidence="7 12" id="KW-0769">Symport</keyword>
<keyword evidence="6 12" id="KW-0812">Transmembrane</keyword>
<evidence type="ECO:0000313" key="15">
    <source>
        <dbReference type="EMBL" id="MDT0498649.1"/>
    </source>
</evidence>
<feature type="transmembrane region" description="Helical" evidence="12">
    <location>
        <begin position="336"/>
        <end position="357"/>
    </location>
</feature>
<keyword evidence="4 12" id="KW-1003">Cell membrane</keyword>
<name>A0ABU2WL85_9GAMM</name>
<evidence type="ECO:0000256" key="5">
    <source>
        <dbReference type="ARBA" id="ARBA00022538"/>
    </source>
</evidence>
<protein>
    <recommendedName>
        <fullName evidence="12">Probable potassium transport system protein Kup</fullName>
    </recommendedName>
</protein>
<comment type="caution">
    <text evidence="15">The sequence shown here is derived from an EMBL/GenBank/DDBJ whole genome shotgun (WGS) entry which is preliminary data.</text>
</comment>
<comment type="similarity">
    <text evidence="2 12">Belongs to the HAK/KUP transporter (TC 2.A.72) family.</text>
</comment>
<keyword evidence="3 12" id="KW-0813">Transport</keyword>
<evidence type="ECO:0000256" key="8">
    <source>
        <dbReference type="ARBA" id="ARBA00022958"/>
    </source>
</evidence>
<evidence type="ECO:0000256" key="10">
    <source>
        <dbReference type="ARBA" id="ARBA00023065"/>
    </source>
</evidence>
<reference evidence="15 16" key="1">
    <citation type="submission" date="2023-09" db="EMBL/GenBank/DDBJ databases">
        <authorList>
            <person name="Rey-Velasco X."/>
        </authorList>
    </citation>
    <scope>NUCLEOTIDE SEQUENCE [LARGE SCALE GENOMIC DNA]</scope>
    <source>
        <strain evidence="15 16">W345</strain>
    </source>
</reference>
<evidence type="ECO:0000256" key="2">
    <source>
        <dbReference type="ARBA" id="ARBA00007019"/>
    </source>
</evidence>
<dbReference type="InterPro" id="IPR023051">
    <property type="entry name" value="Kup"/>
</dbReference>
<keyword evidence="10 12" id="KW-0406">Ion transport</keyword>
<feature type="transmembrane region" description="Helical" evidence="12">
    <location>
        <begin position="244"/>
        <end position="266"/>
    </location>
</feature>
<feature type="transmembrane region" description="Helical" evidence="12">
    <location>
        <begin position="421"/>
        <end position="439"/>
    </location>
</feature>
<evidence type="ECO:0000256" key="12">
    <source>
        <dbReference type="HAMAP-Rule" id="MF_01522"/>
    </source>
</evidence>
<keyword evidence="11 12" id="KW-0472">Membrane</keyword>
<dbReference type="InterPro" id="IPR003855">
    <property type="entry name" value="K+_transporter"/>
</dbReference>
<proteinExistence type="inferred from homology"/>
<feature type="transmembrane region" description="Helical" evidence="12">
    <location>
        <begin position="286"/>
        <end position="315"/>
    </location>
</feature>
<comment type="function">
    <text evidence="12">Transport of potassium into the cell. Likely operates as a K(+):H(+) symporter.</text>
</comment>
<comment type="catalytic activity">
    <reaction evidence="12">
        <text>K(+)(in) + H(+)(in) = K(+)(out) + H(+)(out)</text>
        <dbReference type="Rhea" id="RHEA:28490"/>
        <dbReference type="ChEBI" id="CHEBI:15378"/>
        <dbReference type="ChEBI" id="CHEBI:29103"/>
    </reaction>
</comment>
<comment type="subcellular location">
    <subcellularLocation>
        <location evidence="12">Cell membrane</location>
        <topology evidence="12">Multi-pass membrane protein</topology>
    </subcellularLocation>
    <subcellularLocation>
        <location evidence="1">Membrane</location>
        <topology evidence="1">Multi-pass membrane protein</topology>
    </subcellularLocation>
</comment>
<organism evidence="15 16">
    <name type="scientific">Banduia mediterranea</name>
    <dbReference type="NCBI Taxonomy" id="3075609"/>
    <lineage>
        <taxon>Bacteria</taxon>
        <taxon>Pseudomonadati</taxon>
        <taxon>Pseudomonadota</taxon>
        <taxon>Gammaproteobacteria</taxon>
        <taxon>Nevskiales</taxon>
        <taxon>Algiphilaceae</taxon>
        <taxon>Banduia</taxon>
    </lineage>
</organism>
<dbReference type="Pfam" id="PF22776">
    <property type="entry name" value="K_trans_C"/>
    <property type="match status" value="1"/>
</dbReference>
<keyword evidence="9 12" id="KW-1133">Transmembrane helix</keyword>
<keyword evidence="8 12" id="KW-0630">Potassium</keyword>
<dbReference type="Pfam" id="PF02705">
    <property type="entry name" value="K_trans"/>
    <property type="match status" value="1"/>
</dbReference>
<dbReference type="InterPro" id="IPR053952">
    <property type="entry name" value="K_trans_C"/>
</dbReference>
<dbReference type="PANTHER" id="PTHR30540:SF79">
    <property type="entry name" value="LOW AFFINITY POTASSIUM TRANSPORT SYSTEM PROTEIN KUP"/>
    <property type="match status" value="1"/>
</dbReference>
<evidence type="ECO:0000256" key="3">
    <source>
        <dbReference type="ARBA" id="ARBA00022448"/>
    </source>
</evidence>
<feature type="transmembrane region" description="Helical" evidence="12">
    <location>
        <begin position="200"/>
        <end position="224"/>
    </location>
</feature>
<feature type="transmembrane region" description="Helical" evidence="12">
    <location>
        <begin position="392"/>
        <end position="415"/>
    </location>
</feature>
<feature type="transmembrane region" description="Helical" evidence="12">
    <location>
        <begin position="99"/>
        <end position="125"/>
    </location>
</feature>
<feature type="transmembrane region" description="Helical" evidence="12">
    <location>
        <begin position="363"/>
        <end position="385"/>
    </location>
</feature>
<evidence type="ECO:0000256" key="1">
    <source>
        <dbReference type="ARBA" id="ARBA00004141"/>
    </source>
</evidence>
<dbReference type="EMBL" id="JAVRIC010000024">
    <property type="protein sequence ID" value="MDT0498649.1"/>
    <property type="molecule type" value="Genomic_DNA"/>
</dbReference>
<evidence type="ECO:0000259" key="13">
    <source>
        <dbReference type="Pfam" id="PF02705"/>
    </source>
</evidence>
<gene>
    <name evidence="12" type="primary">kup</name>
    <name evidence="15" type="ORF">RM530_14965</name>
</gene>
<evidence type="ECO:0000259" key="14">
    <source>
        <dbReference type="Pfam" id="PF22776"/>
    </source>
</evidence>
<dbReference type="Proteomes" id="UP001254608">
    <property type="component" value="Unassembled WGS sequence"/>
</dbReference>
<evidence type="ECO:0000256" key="11">
    <source>
        <dbReference type="ARBA" id="ARBA00023136"/>
    </source>
</evidence>
<dbReference type="HAMAP" id="MF_01522">
    <property type="entry name" value="Kup"/>
    <property type="match status" value="1"/>
</dbReference>
<dbReference type="RefSeq" id="WP_311366061.1">
    <property type="nucleotide sequence ID" value="NZ_JAVRIC010000024.1"/>
</dbReference>
<feature type="transmembrane region" description="Helical" evidence="12">
    <location>
        <begin position="137"/>
        <end position="156"/>
    </location>
</feature>
<sequence>MIEKPKLATLCLATLGIVYGDIGTSPLYALRECFLHEGIEATHDNVLGILSLILWALILVISCKYLLFVMRADNRGEGGVAALVALLNPWQVKPGSQRYLLMLLGLFGAALIFGDGTITPAISVLSAVEGLETATPAFKPFVIPVALIILVGLFSLQHRGTAKVGRIFGPIIVVWFLVLATLGLNGILQYPAVLAAANPAHAYAFFASNGFAGFAVLGSVFLVVTGGEALYADMGHLGRAPIRITWFVMVLPALLLNYFGQGALILDRPEATKAPFYELAPDWATYPLVALATLATIIASQAVITGVFSLTRQLVQLGQLPRVNIVQTSPDEQGQIYIPLVNWLMMLATIGLVIGFGSSSALASAYGIAVATTMVISTILAFFVARRFGWNLWLSAALLTVFLIVDFSFFGANLLKLADGGFYPLGVAILVFVLMRTWARGRQLLSERWGRNAITPSEFAKLLIIEPPHRIDGTAVFFTSGYHVPPYLLRHLARHRVMQERIILLEVETRDEPRVMAAERLLPICVAPGVMYVKISYGFMQDPNVPLALRLAEKLGMDLELDAVTYYLGRQILIPTRNIPGMWLWQERLFAVLSRNATRVTAFFRLPPKDVVELGFQVEI</sequence>
<dbReference type="InterPro" id="IPR053951">
    <property type="entry name" value="K_trans_N"/>
</dbReference>
<evidence type="ECO:0000256" key="7">
    <source>
        <dbReference type="ARBA" id="ARBA00022847"/>
    </source>
</evidence>
<keyword evidence="5 12" id="KW-0633">Potassium transport</keyword>
<feature type="domain" description="K+ potassium transporter C-terminal" evidence="14">
    <location>
        <begin position="473"/>
        <end position="620"/>
    </location>
</feature>
<feature type="transmembrane region" description="Helical" evidence="12">
    <location>
        <begin position="168"/>
        <end position="188"/>
    </location>
</feature>
<evidence type="ECO:0000313" key="16">
    <source>
        <dbReference type="Proteomes" id="UP001254608"/>
    </source>
</evidence>
<evidence type="ECO:0000256" key="4">
    <source>
        <dbReference type="ARBA" id="ARBA00022475"/>
    </source>
</evidence>
<keyword evidence="16" id="KW-1185">Reference proteome</keyword>
<feature type="transmembrane region" description="Helical" evidence="12">
    <location>
        <begin position="46"/>
        <end position="67"/>
    </location>
</feature>
<feature type="domain" description="K+ potassium transporter integral membrane" evidence="13">
    <location>
        <begin position="11"/>
        <end position="460"/>
    </location>
</feature>
<evidence type="ECO:0000256" key="9">
    <source>
        <dbReference type="ARBA" id="ARBA00022989"/>
    </source>
</evidence>
<dbReference type="PANTHER" id="PTHR30540">
    <property type="entry name" value="OSMOTIC STRESS POTASSIUM TRANSPORTER"/>
    <property type="match status" value="1"/>
</dbReference>
<evidence type="ECO:0000256" key="6">
    <source>
        <dbReference type="ARBA" id="ARBA00022692"/>
    </source>
</evidence>
<accession>A0ABU2WL85</accession>